<name>A0A218VXT0_PUNGR</name>
<organism evidence="1 2">
    <name type="scientific">Punica granatum</name>
    <name type="common">Pomegranate</name>
    <dbReference type="NCBI Taxonomy" id="22663"/>
    <lineage>
        <taxon>Eukaryota</taxon>
        <taxon>Viridiplantae</taxon>
        <taxon>Streptophyta</taxon>
        <taxon>Embryophyta</taxon>
        <taxon>Tracheophyta</taxon>
        <taxon>Spermatophyta</taxon>
        <taxon>Magnoliopsida</taxon>
        <taxon>eudicotyledons</taxon>
        <taxon>Gunneridae</taxon>
        <taxon>Pentapetalae</taxon>
        <taxon>rosids</taxon>
        <taxon>malvids</taxon>
        <taxon>Myrtales</taxon>
        <taxon>Lythraceae</taxon>
        <taxon>Punica</taxon>
    </lineage>
</organism>
<dbReference type="AlphaFoldDB" id="A0A218VXT0"/>
<evidence type="ECO:0000313" key="1">
    <source>
        <dbReference type="EMBL" id="OWM64880.1"/>
    </source>
</evidence>
<comment type="caution">
    <text evidence="1">The sequence shown here is derived from an EMBL/GenBank/DDBJ whole genome shotgun (WGS) entry which is preliminary data.</text>
</comment>
<dbReference type="Proteomes" id="UP000197138">
    <property type="component" value="Unassembled WGS sequence"/>
</dbReference>
<evidence type="ECO:0000313" key="2">
    <source>
        <dbReference type="Proteomes" id="UP000197138"/>
    </source>
</evidence>
<reference evidence="2" key="1">
    <citation type="journal article" date="2017" name="Plant J.">
        <title>The pomegranate (Punica granatum L.) genome and the genomics of punicalagin biosynthesis.</title>
        <authorList>
            <person name="Qin G."/>
            <person name="Xu C."/>
            <person name="Ming R."/>
            <person name="Tang H."/>
            <person name="Guyot R."/>
            <person name="Kramer E.M."/>
            <person name="Hu Y."/>
            <person name="Yi X."/>
            <person name="Qi Y."/>
            <person name="Xu X."/>
            <person name="Gao Z."/>
            <person name="Pan H."/>
            <person name="Jian J."/>
            <person name="Tian Y."/>
            <person name="Yue Z."/>
            <person name="Xu Y."/>
        </authorList>
    </citation>
    <scope>NUCLEOTIDE SEQUENCE [LARGE SCALE GENOMIC DNA]</scope>
    <source>
        <strain evidence="2">cv. Dabenzi</strain>
    </source>
</reference>
<sequence length="148" mass="16250">MAHDGGLLTVQQELTMAAQTGGIGRVGSPGCDSDPPLLLSVRQHGVPQWWRPPASSRRSCSLFLAARLVPRVELSCYCYCLSRVRFGSDRAHDWPDVPSSGQSQVVFRLPAIIFNGSIPACHDKDCDSNQFGLPPLVQIKFCGLPFYY</sequence>
<protein>
    <submittedName>
        <fullName evidence="1">Uncharacterized protein</fullName>
    </submittedName>
</protein>
<proteinExistence type="predicted"/>
<gene>
    <name evidence="1" type="ORF">CDL15_Pgr028597</name>
</gene>
<dbReference type="EMBL" id="MTKT01005739">
    <property type="protein sequence ID" value="OWM64880.1"/>
    <property type="molecule type" value="Genomic_DNA"/>
</dbReference>
<accession>A0A218VXT0</accession>